<dbReference type="Proteomes" id="UP000014909">
    <property type="component" value="Chromosome"/>
</dbReference>
<dbReference type="Pfam" id="PF05345">
    <property type="entry name" value="He_PIG"/>
    <property type="match status" value="1"/>
</dbReference>
<organism evidence="2 3">
    <name type="scientific">Alteromonas mediterranea 615</name>
    <dbReference type="NCBI Taxonomy" id="1300253"/>
    <lineage>
        <taxon>Bacteria</taxon>
        <taxon>Pseudomonadati</taxon>
        <taxon>Pseudomonadota</taxon>
        <taxon>Gammaproteobacteria</taxon>
        <taxon>Alteromonadales</taxon>
        <taxon>Alteromonadaceae</taxon>
        <taxon>Alteromonas/Salinimonas group</taxon>
        <taxon>Alteromonas</taxon>
    </lineage>
</organism>
<dbReference type="KEGG" id="amh:I633_14560"/>
<reference evidence="2 3" key="1">
    <citation type="journal article" date="2013" name="Genome Biol. Evol.">
        <title>Genomic Diversity of "Deep Ecotype" Alteromonas macleodii Isolates: Evidence for Pan-Mediterranean Clonal Frames.</title>
        <authorList>
            <person name="Lopez-Perez M."/>
            <person name="Gonzaga A."/>
            <person name="Rodriguez-Valera F."/>
        </authorList>
    </citation>
    <scope>NUCLEOTIDE SEQUENCE [LARGE SCALE GENOMIC DNA]</scope>
    <source>
        <strain evidence="3">'English Channel 615'</strain>
    </source>
</reference>
<gene>
    <name evidence="2" type="ORF">I633_14560</name>
</gene>
<dbReference type="BioCyc" id="AMAC1300253:G12YX-2344-MONOMER"/>
<feature type="signal peptide" evidence="1">
    <location>
        <begin position="1"/>
        <end position="21"/>
    </location>
</feature>
<dbReference type="HOGENOM" id="CLU_016159_0_0_6"/>
<evidence type="ECO:0000256" key="1">
    <source>
        <dbReference type="SAM" id="SignalP"/>
    </source>
</evidence>
<dbReference type="Gene3D" id="2.60.40.10">
    <property type="entry name" value="Immunoglobulins"/>
    <property type="match status" value="1"/>
</dbReference>
<name>S5AF78_9ALTE</name>
<dbReference type="EMBL" id="CP004846">
    <property type="protein sequence ID" value="AGP78712.1"/>
    <property type="molecule type" value="Genomic_DNA"/>
</dbReference>
<protein>
    <submittedName>
        <fullName evidence="2">Uncharacterized protein</fullName>
    </submittedName>
</protein>
<accession>S5AF78</accession>
<keyword evidence="1" id="KW-0732">Signal</keyword>
<dbReference type="AlphaFoldDB" id="S5AF78"/>
<dbReference type="PATRIC" id="fig|1300253.3.peg.3038"/>
<evidence type="ECO:0000313" key="3">
    <source>
        <dbReference type="Proteomes" id="UP000014909"/>
    </source>
</evidence>
<sequence>MSNPASIAAFLAFFVTPVCFSAPDEFISFNFENNKIENGFDEWFYSGRGENPCGVYNGESQSKLCGPYGQKIYAYYSTYNTYHMGWGRYGYIDSSSSFAVRNSSLKVQTTGGPRPNPNGTVIYSGHPARAKSDIDSDTILSSPSQELFPGDIPLYFKTQSNTTRFEQLQGKNRFNVWVLMPRDSVDITQYRKSKKQRPDQRISWYPFINTSTSSHYYHHSSNIPLGGWTKIQFDAHPTHNNSGSKNRYSAFSTGGYQYPGDDRAYFSNITTFALRFKAMINQPMFSTYFVDEITTEYKPYENEETINNVGIGYDPETHLFDVSFEDKYRCPQGCESKYEIRYAFDPITNANFYETTLPKYVLNFERSRSNSEGIVYKPNSGYNLLWAGIEIQDEDKLRLQDYTKLYFAIKDISNRTLDQQPIDFEKVQLPGVGIFKRTELIKTIEYEIIPVNYPLQNETSNINEMVVGHYFEQVMQAFGGRKPYVFEAISLPEGLTLSADGLLSGTPTLKQATELSYLIHDEENKTISTVFNVEVFEEEDFDVVQCGDIVDLKHSIDESIINDSRFNGIETDKYTSFVNTGTTIVIGSNKQYDFTSITGSGYDLWPGDKIRTEWSNHGNKAINFQPNISVTQSGRIIYSDQSQWFKSTEIELLPGATASSEWVVEYPLSAYLINVNSNFANNKSLVLNKIQLVENARPLTDICRREF</sequence>
<evidence type="ECO:0000313" key="2">
    <source>
        <dbReference type="EMBL" id="AGP78712.1"/>
    </source>
</evidence>
<feature type="chain" id="PRO_5004527190" evidence="1">
    <location>
        <begin position="22"/>
        <end position="707"/>
    </location>
</feature>
<proteinExistence type="predicted"/>
<dbReference type="InterPro" id="IPR013783">
    <property type="entry name" value="Ig-like_fold"/>
</dbReference>